<evidence type="ECO:0000313" key="2">
    <source>
        <dbReference type="EMBL" id="KAJ2925368.1"/>
    </source>
</evidence>
<keyword evidence="1" id="KW-0175">Coiled coil</keyword>
<evidence type="ECO:0000313" key="3">
    <source>
        <dbReference type="Proteomes" id="UP001140091"/>
    </source>
</evidence>
<evidence type="ECO:0000256" key="1">
    <source>
        <dbReference type="SAM" id="Coils"/>
    </source>
</evidence>
<gene>
    <name evidence="2" type="ORF">H1R20_g11663</name>
</gene>
<dbReference type="OrthoDB" id="2364174at2759"/>
<name>A0A9W8J6Z1_9AGAR</name>
<dbReference type="EMBL" id="JANBPK010001189">
    <property type="protein sequence ID" value="KAJ2925368.1"/>
    <property type="molecule type" value="Genomic_DNA"/>
</dbReference>
<reference evidence="2" key="1">
    <citation type="submission" date="2022-06" db="EMBL/GenBank/DDBJ databases">
        <title>Genome Sequence of Candolleomyces eurysporus.</title>
        <authorList>
            <person name="Buettner E."/>
        </authorList>
    </citation>
    <scope>NUCLEOTIDE SEQUENCE</scope>
    <source>
        <strain evidence="2">VTCC 930004</strain>
    </source>
</reference>
<accession>A0A9W8J6Z1</accession>
<sequence length="293" mass="33348">MAKKTAFTPKAPVEKLPLAVRKDIRDNYDSKKEEYETQISELLGTKFTINISPQELWAYVDGFISGLKNFLENYEDEGKTYFNKVVTQSELTVAVNPQGDDAQTISADIKDGVFRILFKHDKLGYNQSWLDKTYFVKAVDAVTEETFSLKAKSSIEKEWEENVDDLKKEIGEVLNLPDVILDPNFEEVYAALKAAKKDDDDWQASFGTAILAYFRDGLLYNLKYAGFKEDDMLQEGLAEAVPSKTIKFRIVKALKSGPRNEAQIEEGILYLQVKPETWYSNVSDMADNIMKLL</sequence>
<proteinExistence type="predicted"/>
<organism evidence="2 3">
    <name type="scientific">Candolleomyces eurysporus</name>
    <dbReference type="NCBI Taxonomy" id="2828524"/>
    <lineage>
        <taxon>Eukaryota</taxon>
        <taxon>Fungi</taxon>
        <taxon>Dikarya</taxon>
        <taxon>Basidiomycota</taxon>
        <taxon>Agaricomycotina</taxon>
        <taxon>Agaricomycetes</taxon>
        <taxon>Agaricomycetidae</taxon>
        <taxon>Agaricales</taxon>
        <taxon>Agaricineae</taxon>
        <taxon>Psathyrellaceae</taxon>
        <taxon>Candolleomyces</taxon>
    </lineage>
</organism>
<dbReference type="AlphaFoldDB" id="A0A9W8J6Z1"/>
<protein>
    <submittedName>
        <fullName evidence="2">Uncharacterized protein</fullName>
    </submittedName>
</protein>
<comment type="caution">
    <text evidence="2">The sequence shown here is derived from an EMBL/GenBank/DDBJ whole genome shotgun (WGS) entry which is preliminary data.</text>
</comment>
<dbReference type="Proteomes" id="UP001140091">
    <property type="component" value="Unassembled WGS sequence"/>
</dbReference>
<feature type="coiled-coil region" evidence="1">
    <location>
        <begin position="149"/>
        <end position="176"/>
    </location>
</feature>
<feature type="non-terminal residue" evidence="2">
    <location>
        <position position="1"/>
    </location>
</feature>
<keyword evidence="3" id="KW-1185">Reference proteome</keyword>